<dbReference type="CDD" id="cd07067">
    <property type="entry name" value="HP_PGM_like"/>
    <property type="match status" value="1"/>
</dbReference>
<dbReference type="PANTHER" id="PTHR48100:SF59">
    <property type="entry name" value="ADENOSYLCOBALAMIN_ALPHA-RIBAZOLE PHOSPHATASE"/>
    <property type="match status" value="1"/>
</dbReference>
<dbReference type="Proteomes" id="UP001595807">
    <property type="component" value="Unassembled WGS sequence"/>
</dbReference>
<name>A0ABV8CVM0_9STRE</name>
<organism evidence="1 2">
    <name type="scientific">Streptococcus caprae</name>
    <dbReference type="NCBI Taxonomy" id="1640501"/>
    <lineage>
        <taxon>Bacteria</taxon>
        <taxon>Bacillati</taxon>
        <taxon>Bacillota</taxon>
        <taxon>Bacilli</taxon>
        <taxon>Lactobacillales</taxon>
        <taxon>Streptococcaceae</taxon>
        <taxon>Streptococcus</taxon>
    </lineage>
</organism>
<evidence type="ECO:0000313" key="1">
    <source>
        <dbReference type="EMBL" id="MFC3927973.1"/>
    </source>
</evidence>
<evidence type="ECO:0000313" key="2">
    <source>
        <dbReference type="Proteomes" id="UP001595807"/>
    </source>
</evidence>
<proteinExistence type="predicted"/>
<dbReference type="SMART" id="SM00855">
    <property type="entry name" value="PGAM"/>
    <property type="match status" value="1"/>
</dbReference>
<dbReference type="Gene3D" id="3.40.50.1240">
    <property type="entry name" value="Phosphoglycerate mutase-like"/>
    <property type="match status" value="1"/>
</dbReference>
<reference evidence="2" key="1">
    <citation type="journal article" date="2019" name="Int. J. Syst. Evol. Microbiol.">
        <title>The Global Catalogue of Microorganisms (GCM) 10K type strain sequencing project: providing services to taxonomists for standard genome sequencing and annotation.</title>
        <authorList>
            <consortium name="The Broad Institute Genomics Platform"/>
            <consortium name="The Broad Institute Genome Sequencing Center for Infectious Disease"/>
            <person name="Wu L."/>
            <person name="Ma J."/>
        </authorList>
    </citation>
    <scope>NUCLEOTIDE SEQUENCE [LARGE SCALE GENOMIC DNA]</scope>
    <source>
        <strain evidence="2">CCUG 67170</strain>
    </source>
</reference>
<dbReference type="InterPro" id="IPR013078">
    <property type="entry name" value="His_Pase_superF_clade-1"/>
</dbReference>
<keyword evidence="2" id="KW-1185">Reference proteome</keyword>
<dbReference type="Pfam" id="PF00300">
    <property type="entry name" value="His_Phos_1"/>
    <property type="match status" value="1"/>
</dbReference>
<sequence length="198" mass="23099">MSTTVYFVRHAEPNYQNHDDAQRELTEKGLQVSIKVTEYLKDKGVHQIYSSPFKRAVDTIKHLSETLNLQIHQKEDFRERKIDNVWIEDFDSFVKQQWQNFAYKLKDGESLGEVQERQVRGLNELLVLHPNETIVVGSHGTALSTLINYYSPNFGLQEFQKIKSIFPFLVKFTFTQQTCLSVTLINILEDPVYEKSLV</sequence>
<dbReference type="SUPFAM" id="SSF53254">
    <property type="entry name" value="Phosphoglycerate mutase-like"/>
    <property type="match status" value="1"/>
</dbReference>
<comment type="caution">
    <text evidence="1">The sequence shown here is derived from an EMBL/GenBank/DDBJ whole genome shotgun (WGS) entry which is preliminary data.</text>
</comment>
<dbReference type="InterPro" id="IPR029033">
    <property type="entry name" value="His_PPase_superfam"/>
</dbReference>
<dbReference type="PANTHER" id="PTHR48100">
    <property type="entry name" value="BROAD-SPECIFICITY PHOSPHATASE YOR283W-RELATED"/>
    <property type="match status" value="1"/>
</dbReference>
<gene>
    <name evidence="1" type="ORF">ACFORF_05050</name>
</gene>
<dbReference type="InterPro" id="IPR050275">
    <property type="entry name" value="PGM_Phosphatase"/>
</dbReference>
<dbReference type="RefSeq" id="WP_380426099.1">
    <property type="nucleotide sequence ID" value="NZ_JBHRZV010000033.1"/>
</dbReference>
<accession>A0ABV8CVM0</accession>
<dbReference type="EMBL" id="JBHRZV010000033">
    <property type="protein sequence ID" value="MFC3927973.1"/>
    <property type="molecule type" value="Genomic_DNA"/>
</dbReference>
<protein>
    <submittedName>
        <fullName evidence="1">Histidine phosphatase family protein</fullName>
    </submittedName>
</protein>
<dbReference type="PIRSF" id="PIRSF000709">
    <property type="entry name" value="6PFK_2-Ptase"/>
    <property type="match status" value="1"/>
</dbReference>